<keyword evidence="1" id="KW-0732">Signal</keyword>
<feature type="chain" id="PRO_5020724390" description="Secreted protein with PEP-CTERM sorting signal" evidence="1">
    <location>
        <begin position="27"/>
        <end position="238"/>
    </location>
</feature>
<protein>
    <recommendedName>
        <fullName evidence="4">Secreted protein with PEP-CTERM sorting signal</fullName>
    </recommendedName>
</protein>
<organism evidence="2 3">
    <name type="scientific">Aquabacterium commune</name>
    <dbReference type="NCBI Taxonomy" id="70586"/>
    <lineage>
        <taxon>Bacteria</taxon>
        <taxon>Pseudomonadati</taxon>
        <taxon>Pseudomonadota</taxon>
        <taxon>Betaproteobacteria</taxon>
        <taxon>Burkholderiales</taxon>
        <taxon>Aquabacterium</taxon>
    </lineage>
</organism>
<name>A0A4R6R773_9BURK</name>
<evidence type="ECO:0000256" key="1">
    <source>
        <dbReference type="SAM" id="SignalP"/>
    </source>
</evidence>
<dbReference type="EMBL" id="SNXW01000007">
    <property type="protein sequence ID" value="TDP81674.1"/>
    <property type="molecule type" value="Genomic_DNA"/>
</dbReference>
<sequence>MTRTRIALAAWAIAIVSATVSTQASANVINVVQADFGVISPLPYSRSFGDTFTSIAGTAGYTTSAASSRDGSTITNTGSIDGSVITRSLGPQFPGATANFNFYDDYVFTMPGEDAHLTASAVSVNFNNLLGINNLQARFYAVTDALTTGTPNTTLAYAWTTVTPLNGVTLNVTAFDTPLPLTAGVQYALEIRGLVYGPTASYGGNVNITPVPEADGLALALAGLTVAGWVASRRRSLA</sequence>
<evidence type="ECO:0000313" key="2">
    <source>
        <dbReference type="EMBL" id="TDP81674.1"/>
    </source>
</evidence>
<gene>
    <name evidence="2" type="ORF">EV672_107105</name>
</gene>
<dbReference type="AlphaFoldDB" id="A0A4R6R773"/>
<evidence type="ECO:0008006" key="4">
    <source>
        <dbReference type="Google" id="ProtNLM"/>
    </source>
</evidence>
<comment type="caution">
    <text evidence="2">The sequence shown here is derived from an EMBL/GenBank/DDBJ whole genome shotgun (WGS) entry which is preliminary data.</text>
</comment>
<reference evidence="2 3" key="1">
    <citation type="submission" date="2019-03" db="EMBL/GenBank/DDBJ databases">
        <title>Genomic Encyclopedia of Type Strains, Phase IV (KMG-IV): sequencing the most valuable type-strain genomes for metagenomic binning, comparative biology and taxonomic classification.</title>
        <authorList>
            <person name="Goeker M."/>
        </authorList>
    </citation>
    <scope>NUCLEOTIDE SEQUENCE [LARGE SCALE GENOMIC DNA]</scope>
    <source>
        <strain evidence="2 3">DSM 11901</strain>
    </source>
</reference>
<dbReference type="NCBIfam" id="NF038126">
    <property type="entry name" value="PEP_CTERM_FxDxF"/>
    <property type="match status" value="1"/>
</dbReference>
<dbReference type="Proteomes" id="UP000294593">
    <property type="component" value="Unassembled WGS sequence"/>
</dbReference>
<evidence type="ECO:0000313" key="3">
    <source>
        <dbReference type="Proteomes" id="UP000294593"/>
    </source>
</evidence>
<dbReference type="RefSeq" id="WP_133609817.1">
    <property type="nucleotide sequence ID" value="NZ_SNXW01000007.1"/>
</dbReference>
<accession>A0A4R6R773</accession>
<feature type="signal peptide" evidence="1">
    <location>
        <begin position="1"/>
        <end position="26"/>
    </location>
</feature>
<dbReference type="OrthoDB" id="121983at2"/>
<keyword evidence="3" id="KW-1185">Reference proteome</keyword>
<proteinExistence type="predicted"/>